<evidence type="ECO:0000313" key="1">
    <source>
        <dbReference type="EMBL" id="PZE18079.1"/>
    </source>
</evidence>
<name>A0A2W1N0J8_9FLAO</name>
<accession>A0A2W1N0J8</accession>
<reference evidence="1 2" key="1">
    <citation type="submission" date="2018-06" db="EMBL/GenBank/DDBJ databases">
        <title>The draft genome sequence of Crocinitomix sp. SM1701.</title>
        <authorList>
            <person name="Zhang X."/>
        </authorList>
    </citation>
    <scope>NUCLEOTIDE SEQUENCE [LARGE SCALE GENOMIC DNA]</scope>
    <source>
        <strain evidence="1 2">SM1701</strain>
    </source>
</reference>
<keyword evidence="2" id="KW-1185">Reference proteome</keyword>
<evidence type="ECO:0000313" key="2">
    <source>
        <dbReference type="Proteomes" id="UP000249248"/>
    </source>
</evidence>
<organism evidence="1 2">
    <name type="scientific">Putridiphycobacter roseus</name>
    <dbReference type="NCBI Taxonomy" id="2219161"/>
    <lineage>
        <taxon>Bacteria</taxon>
        <taxon>Pseudomonadati</taxon>
        <taxon>Bacteroidota</taxon>
        <taxon>Flavobacteriia</taxon>
        <taxon>Flavobacteriales</taxon>
        <taxon>Crocinitomicaceae</taxon>
        <taxon>Putridiphycobacter</taxon>
    </lineage>
</organism>
<proteinExistence type="predicted"/>
<dbReference type="Proteomes" id="UP000249248">
    <property type="component" value="Unassembled WGS sequence"/>
</dbReference>
<gene>
    <name evidence="1" type="ORF">DNU06_05545</name>
</gene>
<comment type="caution">
    <text evidence="1">The sequence shown here is derived from an EMBL/GenBank/DDBJ whole genome shotgun (WGS) entry which is preliminary data.</text>
</comment>
<dbReference type="AlphaFoldDB" id="A0A2W1N0J8"/>
<protein>
    <recommendedName>
        <fullName evidence="3">Transporter</fullName>
    </recommendedName>
</protein>
<sequence length="300" mass="34275">MLLLFSSTTYACDGCNIYSPVGLNSTKNRLSVYARQRKTLGTYNQLGELVMKHSGHSSDQGIWGKSVVERYQTLELRGDFFFYDKLQFSFVLPFTNNIQTLDGDKRFSLSGISDPTLLLGYNFNFNKGKVVDARLTVGGGFKYRLGLINLTSESFIPNLDFQPGTGANSVMAFVNYRLTYKDWSFFTSLNYKKNGFNEYHYKYGETVNSRVDFIYKLDLNKTSLLFLAGAYAEWAGYDEAYEVFETTGGTIYFANLGVKWMTQNTMFHLDFQPVVHQQLNGENELLTQNRINIGLTYVFN</sequence>
<evidence type="ECO:0008006" key="3">
    <source>
        <dbReference type="Google" id="ProtNLM"/>
    </source>
</evidence>
<dbReference type="EMBL" id="QKSB01000002">
    <property type="protein sequence ID" value="PZE18079.1"/>
    <property type="molecule type" value="Genomic_DNA"/>
</dbReference>